<dbReference type="InterPro" id="IPR024097">
    <property type="entry name" value="bHLH_ZIP_TF"/>
</dbReference>
<evidence type="ECO:0000256" key="4">
    <source>
        <dbReference type="ARBA" id="ARBA00023242"/>
    </source>
</evidence>
<dbReference type="Pfam" id="PF00010">
    <property type="entry name" value="HLH"/>
    <property type="match status" value="1"/>
</dbReference>
<dbReference type="InterPro" id="IPR011598">
    <property type="entry name" value="bHLH_dom"/>
</dbReference>
<dbReference type="OrthoDB" id="678327at2759"/>
<dbReference type="EMBL" id="JAAIUW010000012">
    <property type="protein sequence ID" value="KAF7806138.1"/>
    <property type="molecule type" value="Genomic_DNA"/>
</dbReference>
<dbReference type="SUPFAM" id="SSF47459">
    <property type="entry name" value="HLH, helix-loop-helix DNA-binding domain"/>
    <property type="match status" value="1"/>
</dbReference>
<dbReference type="GO" id="GO:0005634">
    <property type="term" value="C:nucleus"/>
    <property type="evidence" value="ECO:0007669"/>
    <property type="project" value="UniProtKB-SubCell"/>
</dbReference>
<comment type="caution">
    <text evidence="7">The sequence shown here is derived from an EMBL/GenBank/DDBJ whole genome shotgun (WGS) entry which is preliminary data.</text>
</comment>
<evidence type="ECO:0000256" key="3">
    <source>
        <dbReference type="ARBA" id="ARBA00023163"/>
    </source>
</evidence>
<dbReference type="Gene3D" id="4.10.280.10">
    <property type="entry name" value="Helix-loop-helix DNA-binding domain"/>
    <property type="match status" value="1"/>
</dbReference>
<feature type="compositionally biased region" description="Low complexity" evidence="5">
    <location>
        <begin position="135"/>
        <end position="148"/>
    </location>
</feature>
<name>A0A834SKW8_9FABA</name>
<feature type="domain" description="BHLH" evidence="6">
    <location>
        <begin position="168"/>
        <end position="218"/>
    </location>
</feature>
<feature type="region of interest" description="Disordered" evidence="5">
    <location>
        <begin position="47"/>
        <end position="159"/>
    </location>
</feature>
<dbReference type="CDD" id="cd18919">
    <property type="entry name" value="bHLH_AtBPE_like"/>
    <property type="match status" value="1"/>
</dbReference>
<accession>A0A834SKW8</accession>
<evidence type="ECO:0000313" key="8">
    <source>
        <dbReference type="Proteomes" id="UP000634136"/>
    </source>
</evidence>
<comment type="subcellular location">
    <subcellularLocation>
        <location evidence="1">Nucleus</location>
    </subcellularLocation>
</comment>
<dbReference type="PANTHER" id="PTHR12565">
    <property type="entry name" value="STEROL REGULATORY ELEMENT-BINDING PROTEIN"/>
    <property type="match status" value="1"/>
</dbReference>
<dbReference type="FunFam" id="4.10.280.10:FF:000002">
    <property type="entry name" value="Basic helix-loop-helix transcription factor"/>
    <property type="match status" value="1"/>
</dbReference>
<dbReference type="PROSITE" id="PS50888">
    <property type="entry name" value="BHLH"/>
    <property type="match status" value="1"/>
</dbReference>
<evidence type="ECO:0000259" key="6">
    <source>
        <dbReference type="PROSITE" id="PS50888"/>
    </source>
</evidence>
<dbReference type="GO" id="GO:0003700">
    <property type="term" value="F:DNA-binding transcription factor activity"/>
    <property type="evidence" value="ECO:0007669"/>
    <property type="project" value="TreeGrafter"/>
</dbReference>
<keyword evidence="8" id="KW-1185">Reference proteome</keyword>
<dbReference type="PANTHER" id="PTHR12565:SF321">
    <property type="entry name" value="TRANSCRIPTION FACTOR BHLH089"/>
    <property type="match status" value="1"/>
</dbReference>
<evidence type="ECO:0000313" key="7">
    <source>
        <dbReference type="EMBL" id="KAF7806138.1"/>
    </source>
</evidence>
<dbReference type="Proteomes" id="UP000634136">
    <property type="component" value="Unassembled WGS sequence"/>
</dbReference>
<proteinExistence type="predicted"/>
<dbReference type="AlphaFoldDB" id="A0A834SKW8"/>
<keyword evidence="4" id="KW-0539">Nucleus</keyword>
<sequence>MDPPLISDSTFSPANPSAYSLAEIWPFTGDPTPSSGLGLRMAHLGHNFPAFTDNSLHRDASAEESTVTEHSGGGGGAAAASASGNQRKRKDTSSEDESSKMVSMSSANDLNDSGKKRVKLGGSKDENSGLKAEAEASSAAGSKSAEQSTKPSEPPKQDYIHVRARRGQATDSHSLAERARREKISERMKILQDLVPGCNKVIGKALVLDEIINYIQSLQRQVEFLSMKLEAVNSRMNMNPTIEGFPSKDLGAQPFDVAGMIFGSQAGRTYAQGTQPGWLHMQLGGGFERATASLDSEVSYILEKGSENPLSASGTFTLPFPAISRASICTAAFSACKRVIMAIALLAAMAEALLSSSSSMYKAMSDFLSKRTCLFKWFKRGSSASFEILPSVESGVNPVFSNPDLQLILKAHLGLLAEKFVYGIPKNLLPFAEYGVLFSSFKSSPAIRGTEAALASSLTVKKSQ</sequence>
<evidence type="ECO:0000256" key="5">
    <source>
        <dbReference type="SAM" id="MobiDB-lite"/>
    </source>
</evidence>
<gene>
    <name evidence="7" type="ORF">G2W53_038299</name>
</gene>
<organism evidence="7 8">
    <name type="scientific">Senna tora</name>
    <dbReference type="NCBI Taxonomy" id="362788"/>
    <lineage>
        <taxon>Eukaryota</taxon>
        <taxon>Viridiplantae</taxon>
        <taxon>Streptophyta</taxon>
        <taxon>Embryophyta</taxon>
        <taxon>Tracheophyta</taxon>
        <taxon>Spermatophyta</taxon>
        <taxon>Magnoliopsida</taxon>
        <taxon>eudicotyledons</taxon>
        <taxon>Gunneridae</taxon>
        <taxon>Pentapetalae</taxon>
        <taxon>rosids</taxon>
        <taxon>fabids</taxon>
        <taxon>Fabales</taxon>
        <taxon>Fabaceae</taxon>
        <taxon>Caesalpinioideae</taxon>
        <taxon>Cassia clade</taxon>
        <taxon>Senna</taxon>
    </lineage>
</organism>
<feature type="compositionally biased region" description="Basic and acidic residues" evidence="5">
    <location>
        <begin position="122"/>
        <end position="134"/>
    </location>
</feature>
<keyword evidence="2" id="KW-0805">Transcription regulation</keyword>
<dbReference type="InterPro" id="IPR036638">
    <property type="entry name" value="HLH_DNA-bd_sf"/>
</dbReference>
<reference evidence="7" key="1">
    <citation type="submission" date="2020-09" db="EMBL/GenBank/DDBJ databases">
        <title>Genome-Enabled Discovery of Anthraquinone Biosynthesis in Senna tora.</title>
        <authorList>
            <person name="Kang S.-H."/>
            <person name="Pandey R.P."/>
            <person name="Lee C.-M."/>
            <person name="Sim J.-S."/>
            <person name="Jeong J.-T."/>
            <person name="Choi B.-S."/>
            <person name="Jung M."/>
            <person name="Ginzburg D."/>
            <person name="Zhao K."/>
            <person name="Won S.Y."/>
            <person name="Oh T.-J."/>
            <person name="Yu Y."/>
            <person name="Kim N.-H."/>
            <person name="Lee O.R."/>
            <person name="Lee T.-H."/>
            <person name="Bashyal P."/>
            <person name="Kim T.-S."/>
            <person name="Lee W.-H."/>
            <person name="Kawkins C."/>
            <person name="Kim C.-K."/>
            <person name="Kim J.S."/>
            <person name="Ahn B.O."/>
            <person name="Rhee S.Y."/>
            <person name="Sohng J.K."/>
        </authorList>
    </citation>
    <scope>NUCLEOTIDE SEQUENCE</scope>
    <source>
        <tissue evidence="7">Leaf</tissue>
    </source>
</reference>
<evidence type="ECO:0000256" key="1">
    <source>
        <dbReference type="ARBA" id="ARBA00004123"/>
    </source>
</evidence>
<dbReference type="SMART" id="SM00353">
    <property type="entry name" value="HLH"/>
    <property type="match status" value="1"/>
</dbReference>
<keyword evidence="3" id="KW-0804">Transcription</keyword>
<protein>
    <submittedName>
        <fullName evidence="7">Transcription factor bHLH79</fullName>
    </submittedName>
</protein>
<evidence type="ECO:0000256" key="2">
    <source>
        <dbReference type="ARBA" id="ARBA00023015"/>
    </source>
</evidence>
<dbReference type="GO" id="GO:0046983">
    <property type="term" value="F:protein dimerization activity"/>
    <property type="evidence" value="ECO:0007669"/>
    <property type="project" value="InterPro"/>
</dbReference>
<feature type="compositionally biased region" description="Polar residues" evidence="5">
    <location>
        <begin position="100"/>
        <end position="111"/>
    </location>
</feature>